<evidence type="ECO:0000313" key="1">
    <source>
        <dbReference type="EMBL" id="BAY55303.1"/>
    </source>
</evidence>
<dbReference type="EMBL" id="AP018203">
    <property type="protein sequence ID" value="BAY55303.1"/>
    <property type="molecule type" value="Genomic_DNA"/>
</dbReference>
<dbReference type="AlphaFoldDB" id="A0A1Z4JF72"/>
<accession>A0A1Z4JF72</accession>
<sequence length="44" mass="4877">MSFPVTMILLGFSVLVLSIAALSLATNETIVDAIAYRIKWVRHD</sequence>
<dbReference type="Proteomes" id="UP000217895">
    <property type="component" value="Chromosome"/>
</dbReference>
<protein>
    <submittedName>
        <fullName evidence="1">Uncharacterized protein</fullName>
    </submittedName>
</protein>
<name>A0A1Z4JF72_LEPBY</name>
<keyword evidence="2" id="KW-1185">Reference proteome</keyword>
<evidence type="ECO:0000313" key="2">
    <source>
        <dbReference type="Proteomes" id="UP000217895"/>
    </source>
</evidence>
<reference evidence="1 2" key="1">
    <citation type="submission" date="2017-06" db="EMBL/GenBank/DDBJ databases">
        <title>Genome sequencing of cyanobaciteial culture collection at National Institute for Environmental Studies (NIES).</title>
        <authorList>
            <person name="Hirose Y."/>
            <person name="Shimura Y."/>
            <person name="Fujisawa T."/>
            <person name="Nakamura Y."/>
            <person name="Kawachi M."/>
        </authorList>
    </citation>
    <scope>NUCLEOTIDE SEQUENCE [LARGE SCALE GENOMIC DNA]</scope>
    <source>
        <strain evidence="1 2">NIES-2135</strain>
    </source>
</reference>
<proteinExistence type="predicted"/>
<gene>
    <name evidence="1" type="ORF">NIES2135_21260</name>
</gene>
<organism evidence="1 2">
    <name type="scientific">Leptolyngbya boryana NIES-2135</name>
    <dbReference type="NCBI Taxonomy" id="1973484"/>
    <lineage>
        <taxon>Bacteria</taxon>
        <taxon>Bacillati</taxon>
        <taxon>Cyanobacteriota</taxon>
        <taxon>Cyanophyceae</taxon>
        <taxon>Leptolyngbyales</taxon>
        <taxon>Leptolyngbyaceae</taxon>
        <taxon>Leptolyngbya group</taxon>
        <taxon>Leptolyngbya</taxon>
    </lineage>
</organism>